<feature type="domain" description="NTP pyrophosphohydrolase MazG-like" evidence="5">
    <location>
        <begin position="178"/>
        <end position="237"/>
    </location>
</feature>
<comment type="caution">
    <text evidence="6">The sequence shown here is derived from an EMBL/GenBank/DDBJ whole genome shotgun (WGS) entry which is preliminary data.</text>
</comment>
<dbReference type="PANTHER" id="PTHR30522:SF0">
    <property type="entry name" value="NUCLEOSIDE TRIPHOSPHATE PYROPHOSPHOHYDROLASE"/>
    <property type="match status" value="1"/>
</dbReference>
<dbReference type="GO" id="GO:0006950">
    <property type="term" value="P:response to stress"/>
    <property type="evidence" value="ECO:0007669"/>
    <property type="project" value="UniProtKB-ARBA"/>
</dbReference>
<dbReference type="FunFam" id="1.10.287.1080:FF:000003">
    <property type="entry name" value="Nucleoside triphosphate pyrophosphohydrolase"/>
    <property type="match status" value="1"/>
</dbReference>
<gene>
    <name evidence="6" type="primary">mazG</name>
    <name evidence="6" type="ORF">MJ923_03835</name>
</gene>
<dbReference type="InterPro" id="IPR011551">
    <property type="entry name" value="NTP_PyrPHydrolase_MazG"/>
</dbReference>
<evidence type="ECO:0000313" key="7">
    <source>
        <dbReference type="Proteomes" id="UP001297581"/>
    </source>
</evidence>
<comment type="similarity">
    <text evidence="2">Belongs to the nucleoside triphosphate pyrophosphohydrolase family.</text>
</comment>
<keyword evidence="6" id="KW-0378">Hydrolase</keyword>
<dbReference type="GO" id="GO:0006203">
    <property type="term" value="P:dGTP catabolic process"/>
    <property type="evidence" value="ECO:0007669"/>
    <property type="project" value="TreeGrafter"/>
</dbReference>
<evidence type="ECO:0000256" key="1">
    <source>
        <dbReference type="ARBA" id="ARBA00052141"/>
    </source>
</evidence>
<dbReference type="InterPro" id="IPR048015">
    <property type="entry name" value="NTP-PPase_MazG-like_N"/>
</dbReference>
<dbReference type="GO" id="GO:0046047">
    <property type="term" value="P:TTP catabolic process"/>
    <property type="evidence" value="ECO:0007669"/>
    <property type="project" value="TreeGrafter"/>
</dbReference>
<dbReference type="Gene3D" id="1.10.287.1080">
    <property type="entry name" value="MazG-like"/>
    <property type="match status" value="2"/>
</dbReference>
<evidence type="ECO:0000256" key="3">
    <source>
        <dbReference type="ARBA" id="ARBA00066372"/>
    </source>
</evidence>
<dbReference type="AlphaFoldDB" id="A0AAJ1EX03"/>
<accession>A0AAJ1EX03</accession>
<dbReference type="EMBL" id="JAKUDL010000001">
    <property type="protein sequence ID" value="MCH4293434.1"/>
    <property type="molecule type" value="Genomic_DNA"/>
</dbReference>
<dbReference type="GO" id="GO:0046052">
    <property type="term" value="P:UTP catabolic process"/>
    <property type="evidence" value="ECO:0007669"/>
    <property type="project" value="TreeGrafter"/>
</dbReference>
<protein>
    <recommendedName>
        <fullName evidence="4">Nucleoside triphosphate pyrophosphohydrolase</fullName>
        <ecNumber evidence="3">3.6.1.8</ecNumber>
    </recommendedName>
</protein>
<dbReference type="PANTHER" id="PTHR30522">
    <property type="entry name" value="NUCLEOSIDE TRIPHOSPHATE PYROPHOSPHOHYDROLASE"/>
    <property type="match status" value="1"/>
</dbReference>
<evidence type="ECO:0000259" key="5">
    <source>
        <dbReference type="Pfam" id="PF03819"/>
    </source>
</evidence>
<proteinExistence type="inferred from homology"/>
<reference evidence="6 7" key="1">
    <citation type="submission" date="2022-02" db="EMBL/GenBank/DDBJ databases">
        <title>The genome sequence of Shewanella sp. 3B26.</title>
        <authorList>
            <person name="Du J."/>
        </authorList>
    </citation>
    <scope>NUCLEOTIDE SEQUENCE [LARGE SCALE GENOMIC DNA]</scope>
    <source>
        <strain evidence="6 7">3B26</strain>
    </source>
</reference>
<dbReference type="InterPro" id="IPR048011">
    <property type="entry name" value="NTP-PPase_MazG-like_C"/>
</dbReference>
<dbReference type="InterPro" id="IPR004518">
    <property type="entry name" value="MazG-like_dom"/>
</dbReference>
<dbReference type="Proteomes" id="UP001297581">
    <property type="component" value="Unassembled WGS sequence"/>
</dbReference>
<dbReference type="EC" id="3.6.1.8" evidence="3"/>
<organism evidence="6 7">
    <name type="scientific">Shewanella zhuhaiensis</name>
    <dbReference type="NCBI Taxonomy" id="2919576"/>
    <lineage>
        <taxon>Bacteria</taxon>
        <taxon>Pseudomonadati</taxon>
        <taxon>Pseudomonadota</taxon>
        <taxon>Gammaproteobacteria</taxon>
        <taxon>Alteromonadales</taxon>
        <taxon>Shewanellaceae</taxon>
        <taxon>Shewanella</taxon>
    </lineage>
</organism>
<dbReference type="SUPFAM" id="SSF101386">
    <property type="entry name" value="all-alpha NTP pyrophosphatases"/>
    <property type="match status" value="2"/>
</dbReference>
<dbReference type="FunFam" id="1.10.287.1080:FF:000001">
    <property type="entry name" value="Nucleoside triphosphate pyrophosphohydrolase"/>
    <property type="match status" value="1"/>
</dbReference>
<evidence type="ECO:0000256" key="2">
    <source>
        <dbReference type="ARBA" id="ARBA00061115"/>
    </source>
</evidence>
<dbReference type="NCBIfam" id="TIGR00444">
    <property type="entry name" value="mazG"/>
    <property type="match status" value="1"/>
</dbReference>
<dbReference type="CDD" id="cd11529">
    <property type="entry name" value="NTP-PPase_MazG_Cterm"/>
    <property type="match status" value="1"/>
</dbReference>
<sequence length="275" mass="31094">MSTEISANEQPNADINPLLAIMAKLRDPEHGCPWDKAQRFDTIVPFTLEEAYEVADTIERMDLDELPDELGDLLFQVVFYCQLGKEQGLFDFEEVVKRICAKLTSRHPHVFGDIEVNSSKEVKDNWEAIKAAERKAKDKHSVLDDVPVGLPALSRAAKIQKRVARVGFDWGELPPVVAKVEEEIAEVLAEVQVDNPDPERVASEMGDLLFAVVNMARHLGVEPEQALRQANQKFERRFRGVEELASQGGRQLTDYSLAELDGFWEQVKEQEKSPR</sequence>
<comment type="catalytic activity">
    <reaction evidence="1">
        <text>ATP + H2O = AMP + diphosphate + H(+)</text>
        <dbReference type="Rhea" id="RHEA:14245"/>
        <dbReference type="ChEBI" id="CHEBI:15377"/>
        <dbReference type="ChEBI" id="CHEBI:15378"/>
        <dbReference type="ChEBI" id="CHEBI:30616"/>
        <dbReference type="ChEBI" id="CHEBI:33019"/>
        <dbReference type="ChEBI" id="CHEBI:456215"/>
        <dbReference type="EC" id="3.6.1.8"/>
    </reaction>
</comment>
<evidence type="ECO:0000313" key="6">
    <source>
        <dbReference type="EMBL" id="MCH4293434.1"/>
    </source>
</evidence>
<dbReference type="GO" id="GO:0046061">
    <property type="term" value="P:dATP catabolic process"/>
    <property type="evidence" value="ECO:0007669"/>
    <property type="project" value="TreeGrafter"/>
</dbReference>
<keyword evidence="7" id="KW-1185">Reference proteome</keyword>
<dbReference type="RefSeq" id="WP_240589965.1">
    <property type="nucleotide sequence ID" value="NZ_JAKUDL010000001.1"/>
</dbReference>
<dbReference type="GO" id="GO:0046076">
    <property type="term" value="P:dTTP catabolic process"/>
    <property type="evidence" value="ECO:0007669"/>
    <property type="project" value="TreeGrafter"/>
</dbReference>
<dbReference type="Pfam" id="PF03819">
    <property type="entry name" value="MazG"/>
    <property type="match status" value="2"/>
</dbReference>
<dbReference type="CDD" id="cd11528">
    <property type="entry name" value="NTP-PPase_MazG_Nterm"/>
    <property type="match status" value="1"/>
</dbReference>
<name>A0AAJ1EX03_9GAMM</name>
<dbReference type="NCBIfam" id="NF007113">
    <property type="entry name" value="PRK09562.1"/>
    <property type="match status" value="1"/>
</dbReference>
<dbReference type="GO" id="GO:0047693">
    <property type="term" value="F:ATP diphosphatase activity"/>
    <property type="evidence" value="ECO:0007669"/>
    <property type="project" value="UniProtKB-EC"/>
</dbReference>
<evidence type="ECO:0000256" key="4">
    <source>
        <dbReference type="ARBA" id="ARBA00074799"/>
    </source>
</evidence>
<dbReference type="GO" id="GO:0046081">
    <property type="term" value="P:dUTP catabolic process"/>
    <property type="evidence" value="ECO:0007669"/>
    <property type="project" value="TreeGrafter"/>
</dbReference>
<feature type="domain" description="NTP pyrophosphohydrolase MazG-like" evidence="5">
    <location>
        <begin position="38"/>
        <end position="111"/>
    </location>
</feature>